<evidence type="ECO:0000313" key="1">
    <source>
        <dbReference type="EMBL" id="KRN15520.1"/>
    </source>
</evidence>
<dbReference type="InterPro" id="IPR013324">
    <property type="entry name" value="RNA_pol_sigma_r3/r4-like"/>
</dbReference>
<accession>A0A0R2EGI9</accession>
<gene>
    <name evidence="1" type="ORF">FD14_GL002861</name>
</gene>
<reference evidence="1 2" key="1">
    <citation type="journal article" date="2015" name="Genome Announc.">
        <title>Expanding the biotechnology potential of lactobacilli through comparative genomics of 213 strains and associated genera.</title>
        <authorList>
            <person name="Sun Z."/>
            <person name="Harris H.M."/>
            <person name="McCann A."/>
            <person name="Guo C."/>
            <person name="Argimon S."/>
            <person name="Zhang W."/>
            <person name="Yang X."/>
            <person name="Jeffery I.B."/>
            <person name="Cooney J.C."/>
            <person name="Kagawa T.F."/>
            <person name="Liu W."/>
            <person name="Song Y."/>
            <person name="Salvetti E."/>
            <person name="Wrobel A."/>
            <person name="Rasinkangas P."/>
            <person name="Parkhill J."/>
            <person name="Rea M.C."/>
            <person name="O'Sullivan O."/>
            <person name="Ritari J."/>
            <person name="Douillard F.P."/>
            <person name="Paul Ross R."/>
            <person name="Yang R."/>
            <person name="Briner A.E."/>
            <person name="Felis G.E."/>
            <person name="de Vos W.M."/>
            <person name="Barrangou R."/>
            <person name="Klaenhammer T.R."/>
            <person name="Caufield P.W."/>
            <person name="Cui Y."/>
            <person name="Zhang H."/>
            <person name="O'Toole P.W."/>
        </authorList>
    </citation>
    <scope>NUCLEOTIDE SEQUENCE [LARGE SCALE GENOMIC DNA]</scope>
    <source>
        <strain evidence="1 2">DSM 23365</strain>
    </source>
</reference>
<evidence type="ECO:0000313" key="2">
    <source>
        <dbReference type="Proteomes" id="UP000051442"/>
    </source>
</evidence>
<evidence type="ECO:0008006" key="3">
    <source>
        <dbReference type="Google" id="ProtNLM"/>
    </source>
</evidence>
<proteinExistence type="predicted"/>
<keyword evidence="2" id="KW-1185">Reference proteome</keyword>
<protein>
    <recommendedName>
        <fullName evidence="3">RNA polymerase sigma factor 70 region 4 type 2 domain-containing protein</fullName>
    </recommendedName>
</protein>
<comment type="caution">
    <text evidence="1">The sequence shown here is derived from an EMBL/GenBank/DDBJ whole genome shotgun (WGS) entry which is preliminary data.</text>
</comment>
<dbReference type="RefSeq" id="WP_054733652.1">
    <property type="nucleotide sequence ID" value="NZ_AYZM01000178.1"/>
</dbReference>
<dbReference type="SUPFAM" id="SSF88659">
    <property type="entry name" value="Sigma3 and sigma4 domains of RNA polymerase sigma factors"/>
    <property type="match status" value="1"/>
</dbReference>
<sequence length="120" mass="13840">MQTKTFKTIMYDYHLALMLAAFGADWRQQGRELPSSYDGPAIRFNVIMEHALQALDQQELDTIKFGYVQRLSAKNASERMGLSLTAYNRIKYHAVKKLGCQLERDADFMNWYHPGVLYGA</sequence>
<dbReference type="PATRIC" id="fig|1423804.4.peg.3082"/>
<dbReference type="AlphaFoldDB" id="A0A0R2EGI9"/>
<organism evidence="1 2">
    <name type="scientific">Secundilactobacillus similis DSM 23365 = JCM 2765</name>
    <dbReference type="NCBI Taxonomy" id="1423804"/>
    <lineage>
        <taxon>Bacteria</taxon>
        <taxon>Bacillati</taxon>
        <taxon>Bacillota</taxon>
        <taxon>Bacilli</taxon>
        <taxon>Lactobacillales</taxon>
        <taxon>Lactobacillaceae</taxon>
        <taxon>Secundilactobacillus</taxon>
    </lineage>
</organism>
<dbReference type="EMBL" id="AYZM01000178">
    <property type="protein sequence ID" value="KRN15520.1"/>
    <property type="molecule type" value="Genomic_DNA"/>
</dbReference>
<name>A0A0R2EGI9_9LACO</name>
<dbReference type="Proteomes" id="UP000051442">
    <property type="component" value="Unassembled WGS sequence"/>
</dbReference>